<reference evidence="3" key="3">
    <citation type="submission" date="2025-09" db="UniProtKB">
        <authorList>
            <consortium name="Ensembl"/>
        </authorList>
    </citation>
    <scope>IDENTIFICATION</scope>
</reference>
<name>A0A8D2EAP4_THEGE</name>
<dbReference type="InterPro" id="IPR000195">
    <property type="entry name" value="Rab-GAP-TBC_dom"/>
</dbReference>
<evidence type="ECO:0000256" key="1">
    <source>
        <dbReference type="SAM" id="MobiDB-lite"/>
    </source>
</evidence>
<dbReference type="PANTHER" id="PTHR47219:SF25">
    <property type="entry name" value="RAB-GAP TBC DOMAIN-CONTAINING PROTEIN"/>
    <property type="match status" value="1"/>
</dbReference>
<dbReference type="PANTHER" id="PTHR47219">
    <property type="entry name" value="RAB GTPASE-ACTIVATING PROTEIN 1-LIKE"/>
    <property type="match status" value="1"/>
</dbReference>
<dbReference type="InterPro" id="IPR050302">
    <property type="entry name" value="Rab_GAP_TBC_domain"/>
</dbReference>
<reference evidence="3" key="1">
    <citation type="submission" date="2018-05" db="EMBL/GenBank/DDBJ databases">
        <title>Whole genome of Theropithecus gelada.</title>
        <authorList>
            <person name="Chiou K.L."/>
            <person name="Snyder-Mackler N."/>
        </authorList>
    </citation>
    <scope>NUCLEOTIDE SEQUENCE [LARGE SCALE GENOMIC DNA]</scope>
</reference>
<dbReference type="Proteomes" id="UP000694411">
    <property type="component" value="Chromosome 16"/>
</dbReference>
<dbReference type="GO" id="GO:0005096">
    <property type="term" value="F:GTPase activator activity"/>
    <property type="evidence" value="ECO:0007669"/>
    <property type="project" value="TreeGrafter"/>
</dbReference>
<accession>A0A8D2EAP4</accession>
<dbReference type="Pfam" id="PF00566">
    <property type="entry name" value="RabGAP-TBC"/>
    <property type="match status" value="1"/>
</dbReference>
<dbReference type="GO" id="GO:0031267">
    <property type="term" value="F:small GTPase binding"/>
    <property type="evidence" value="ECO:0007669"/>
    <property type="project" value="TreeGrafter"/>
</dbReference>
<proteinExistence type="predicted"/>
<protein>
    <recommendedName>
        <fullName evidence="2">Rab-GAP TBC domain-containing protein</fullName>
    </recommendedName>
</protein>
<organism evidence="3 4">
    <name type="scientific">Theropithecus gelada</name>
    <name type="common">Gelada baboon</name>
    <dbReference type="NCBI Taxonomy" id="9565"/>
    <lineage>
        <taxon>Eukaryota</taxon>
        <taxon>Metazoa</taxon>
        <taxon>Chordata</taxon>
        <taxon>Craniata</taxon>
        <taxon>Vertebrata</taxon>
        <taxon>Euteleostomi</taxon>
        <taxon>Mammalia</taxon>
        <taxon>Eutheria</taxon>
        <taxon>Euarchontoglires</taxon>
        <taxon>Primates</taxon>
        <taxon>Haplorrhini</taxon>
        <taxon>Catarrhini</taxon>
        <taxon>Cercopithecidae</taxon>
        <taxon>Cercopithecinae</taxon>
        <taxon>Theropithecus</taxon>
    </lineage>
</organism>
<evidence type="ECO:0000313" key="4">
    <source>
        <dbReference type="Proteomes" id="UP000694411"/>
    </source>
</evidence>
<dbReference type="Gene3D" id="1.10.8.270">
    <property type="entry name" value="putative rabgap domain of human tbc1 domain family member 14 like domains"/>
    <property type="match status" value="1"/>
</dbReference>
<dbReference type="InterPro" id="IPR035969">
    <property type="entry name" value="Rab-GAP_TBC_sf"/>
</dbReference>
<feature type="domain" description="Rab-GAP TBC" evidence="2">
    <location>
        <begin position="90"/>
        <end position="278"/>
    </location>
</feature>
<dbReference type="PROSITE" id="PS50086">
    <property type="entry name" value="TBC_RABGAP"/>
    <property type="match status" value="1"/>
</dbReference>
<dbReference type="Ensembl" id="ENSTGET00000004260.1">
    <property type="protein sequence ID" value="ENSTGEP00000003488.1"/>
    <property type="gene ID" value="ENSTGEG00000002960.1"/>
</dbReference>
<dbReference type="SMART" id="SM00164">
    <property type="entry name" value="TBC"/>
    <property type="match status" value="1"/>
</dbReference>
<reference evidence="3" key="2">
    <citation type="submission" date="2025-08" db="UniProtKB">
        <authorList>
            <consortium name="Ensembl"/>
        </authorList>
    </citation>
    <scope>IDENTIFICATION</scope>
</reference>
<keyword evidence="4" id="KW-1185">Reference proteome</keyword>
<feature type="region of interest" description="Disordered" evidence="1">
    <location>
        <begin position="258"/>
        <end position="278"/>
    </location>
</feature>
<evidence type="ECO:0000313" key="3">
    <source>
        <dbReference type="Ensembl" id="ENSTGEP00000003488.1"/>
    </source>
</evidence>
<evidence type="ECO:0000259" key="2">
    <source>
        <dbReference type="PROSITE" id="PS50086"/>
    </source>
</evidence>
<dbReference type="FunFam" id="1.10.8.270:FF:000016">
    <property type="entry name" value="TBC1 domain family member 2A"/>
    <property type="match status" value="1"/>
</dbReference>
<sequence>MEMDEDLDTLPTQEQGNIIITKYEQGHGAGTAMDMRHEQVDIGKYTNHLGIVHETELPPVSVLEVKQRCKESKCTNKWRKMLLFQRVNEGIPLAVQGWAWSLLLDTDKVKSQNPGNYKVMKEKGKRSSRITHRIELDVSSTLQNHMTFIQRSGVKQQELCDILVAYSAYNPEVGYHRDLSLITAILLLYLPEEDAFWALTQLLAGERHSLQGRWTAAPEALHSHARGRPPWSVTPTSRQGVFLVSQLVWSLQDVPAEVPQQRGSGQGPPHLKPDTFHP</sequence>
<dbReference type="SUPFAM" id="SSF47923">
    <property type="entry name" value="Ypt/Rab-GAP domain of gyp1p"/>
    <property type="match status" value="1"/>
</dbReference>
<dbReference type="AlphaFoldDB" id="A0A8D2EAP4"/>